<keyword evidence="2" id="KW-0472">Membrane</keyword>
<feature type="compositionally biased region" description="Low complexity" evidence="1">
    <location>
        <begin position="111"/>
        <end position="149"/>
    </location>
</feature>
<evidence type="ECO:0000313" key="3">
    <source>
        <dbReference type="EMBL" id="OLQ02571.1"/>
    </source>
</evidence>
<dbReference type="AlphaFoldDB" id="A0A1Q9E574"/>
<reference evidence="3 4" key="1">
    <citation type="submission" date="2016-02" db="EMBL/GenBank/DDBJ databases">
        <title>Genome analysis of coral dinoflagellate symbionts highlights evolutionary adaptations to a symbiotic lifestyle.</title>
        <authorList>
            <person name="Aranda M."/>
            <person name="Li Y."/>
            <person name="Liew Y.J."/>
            <person name="Baumgarten S."/>
            <person name="Simakov O."/>
            <person name="Wilson M."/>
            <person name="Piel J."/>
            <person name="Ashoor H."/>
            <person name="Bougouffa S."/>
            <person name="Bajic V.B."/>
            <person name="Ryu T."/>
            <person name="Ravasi T."/>
            <person name="Bayer T."/>
            <person name="Micklem G."/>
            <person name="Kim H."/>
            <person name="Bhak J."/>
            <person name="Lajeunesse T.C."/>
            <person name="Voolstra C.R."/>
        </authorList>
    </citation>
    <scope>NUCLEOTIDE SEQUENCE [LARGE SCALE GENOMIC DNA]</scope>
    <source>
        <strain evidence="3 4">CCMP2467</strain>
    </source>
</reference>
<name>A0A1Q9E574_SYMMI</name>
<dbReference type="EMBL" id="LSRX01000261">
    <property type="protein sequence ID" value="OLQ02571.1"/>
    <property type="molecule type" value="Genomic_DNA"/>
</dbReference>
<accession>A0A1Q9E574</accession>
<feature type="region of interest" description="Disordered" evidence="1">
    <location>
        <begin position="96"/>
        <end position="178"/>
    </location>
</feature>
<dbReference type="PANTHER" id="PTHR38663:SF1">
    <property type="entry name" value="L-ORNITHINE N(5)-MONOOXYGENASE"/>
    <property type="match status" value="1"/>
</dbReference>
<gene>
    <name evidence="3" type="ORF">AK812_SmicGene14562</name>
</gene>
<protein>
    <submittedName>
        <fullName evidence="3">Uncharacterized protein</fullName>
    </submittedName>
</protein>
<keyword evidence="4" id="KW-1185">Reference proteome</keyword>
<comment type="caution">
    <text evidence="3">The sequence shown here is derived from an EMBL/GenBank/DDBJ whole genome shotgun (WGS) entry which is preliminary data.</text>
</comment>
<dbReference type="Proteomes" id="UP000186817">
    <property type="component" value="Unassembled WGS sequence"/>
</dbReference>
<keyword evidence="2" id="KW-0812">Transmembrane</keyword>
<feature type="transmembrane region" description="Helical" evidence="2">
    <location>
        <begin position="67"/>
        <end position="88"/>
    </location>
</feature>
<dbReference type="InterPro" id="IPR036188">
    <property type="entry name" value="FAD/NAD-bd_sf"/>
</dbReference>
<dbReference type="OrthoDB" id="76038at2759"/>
<evidence type="ECO:0000256" key="1">
    <source>
        <dbReference type="SAM" id="MobiDB-lite"/>
    </source>
</evidence>
<proteinExistence type="predicted"/>
<keyword evidence="2" id="KW-1133">Transmembrane helix</keyword>
<sequence>MLPMSICNNDDKSRGNMKGCIRCNCIVYMYTPAFGAGVVHIGTMASTPSSRRVVPQGLSDTKRRRGLAAGAFISIGLVLVIVLGVLGLECPYEAPRPVMPEEDNTERPLNDSDSSNSSDMTTSTSTQPSTTQSNVIDSNASDGSNSSNDTGARRLQSMDNDTNATNTTTQTTTTTPSPLLANFTAMEIQQAEEVMYTYHGAMMGQAVEMTGKCILPTGEEPSFVRFEEATDSDCLRHVPSSKFWLAEPACTWPSMAPKQKVRERPPLPDAVDVLIIGAGPHGLAMASRLILGDEAMADVIPPQESYIRRPKEVRAHLQKSRAQRSRNFAVVDSTGSWMERWRNQFDALAIPFLRSHEMMHPDAFDHSTLSVWAAAKSRNDFLFLENLPKDKAYHGPFVLPSNRMMLDFCRDLVKLGGLDKRIWPAHAESMRPSACGSGIEVSLRTAEDTLQTVLAKHVVVARGPTWRRQWPAFYKLLDAAALAEIRHTWDLFDKPEQVAALRGRGIIVGGGLSSAHLCTQLAGRGHIDLLIRRERKVKQYDLGLSWMGWKRREQRREYEQAPIEERLAKNRAARDGGSVSPELDAEVSQLEAKGLVTVHEWTEIATASFDGSWTVALSTGDVMEADYLICATGALVDAATDPLLSGLQEVHPLPMHGGLPAVTYNLQWGKLPVYLMGNLAALELGPDAVNMTGAARGDSLMGHGDPADAGQLRGRLLCSLHDECFGYSRDGPLRGMNPRACLLWTQSGLTGHGHGGGLWSCATKILAAEPRNCTSSAPVMKDGIPVEMAPEIWCGCSGAFSRGPWGLVSVIAEQFATFYCELGMIAPMLIGLAGFAIHSFTCSQAVAHLNMLEAQETHRQLVAVGQQGRAVVEEGDQQTNTAMVAWHEARRENLPKPLATLGTSRMFSV</sequence>
<dbReference type="PANTHER" id="PTHR38663">
    <property type="match status" value="1"/>
</dbReference>
<evidence type="ECO:0000313" key="4">
    <source>
        <dbReference type="Proteomes" id="UP000186817"/>
    </source>
</evidence>
<dbReference type="SUPFAM" id="SSF51905">
    <property type="entry name" value="FAD/NAD(P)-binding domain"/>
    <property type="match status" value="2"/>
</dbReference>
<organism evidence="3 4">
    <name type="scientific">Symbiodinium microadriaticum</name>
    <name type="common">Dinoflagellate</name>
    <name type="synonym">Zooxanthella microadriatica</name>
    <dbReference type="NCBI Taxonomy" id="2951"/>
    <lineage>
        <taxon>Eukaryota</taxon>
        <taxon>Sar</taxon>
        <taxon>Alveolata</taxon>
        <taxon>Dinophyceae</taxon>
        <taxon>Suessiales</taxon>
        <taxon>Symbiodiniaceae</taxon>
        <taxon>Symbiodinium</taxon>
    </lineage>
</organism>
<dbReference type="Gene3D" id="3.50.50.60">
    <property type="entry name" value="FAD/NAD(P)-binding domain"/>
    <property type="match status" value="1"/>
</dbReference>
<feature type="compositionally biased region" description="Low complexity" evidence="1">
    <location>
        <begin position="162"/>
        <end position="175"/>
    </location>
</feature>
<evidence type="ECO:0000256" key="2">
    <source>
        <dbReference type="SAM" id="Phobius"/>
    </source>
</evidence>